<dbReference type="InterPro" id="IPR036097">
    <property type="entry name" value="HisK_dim/P_sf"/>
</dbReference>
<dbReference type="EMBL" id="NXAO01000033">
    <property type="protein sequence ID" value="PHO15224.1"/>
    <property type="molecule type" value="Genomic_DNA"/>
</dbReference>
<dbReference type="SUPFAM" id="SSF55785">
    <property type="entry name" value="PYP-like sensor domain (PAS domain)"/>
    <property type="match status" value="2"/>
</dbReference>
<dbReference type="InterPro" id="IPR035965">
    <property type="entry name" value="PAS-like_dom_sf"/>
</dbReference>
<dbReference type="InterPro" id="IPR000014">
    <property type="entry name" value="PAS"/>
</dbReference>
<dbReference type="CDD" id="cd00130">
    <property type="entry name" value="PAS"/>
    <property type="match status" value="2"/>
</dbReference>
<evidence type="ECO:0000256" key="3">
    <source>
        <dbReference type="ARBA" id="ARBA00022553"/>
    </source>
</evidence>
<dbReference type="InterPro" id="IPR036890">
    <property type="entry name" value="HATPase_C_sf"/>
</dbReference>
<dbReference type="SMART" id="SM00387">
    <property type="entry name" value="HATPase_c"/>
    <property type="match status" value="1"/>
</dbReference>
<gene>
    <name evidence="6" type="ORF">CPH92_07945</name>
</gene>
<accession>A0ABX4LXA3</accession>
<keyword evidence="6" id="KW-0418">Kinase</keyword>
<dbReference type="InterPro" id="IPR003661">
    <property type="entry name" value="HisK_dim/P_dom"/>
</dbReference>
<sequence length="500" mass="58099">MRYDMPIKKFEFICNTVDNGVIILDEDLNVHFWNSWLESRTNIKSEEIISKKLTEFFFDINENTLKRKIKASLALNSSTFYHTGINKYLLNIELNKVANKVFENMQQAITITPYDKNKRLVFLYIYDNTLLCETNYELEKTKNSLEDSLEEINLLLNTTLEAIFLFEDDKCTNANDIALELFNYSKKNEVINKEIYEFIDTKSLEKISKIKNKPIEIKMSRKDSSTFPALIKIKDTKLKNKRFKILTVMDLSELKRKDKLLVEQTKMAALGEMIGNIAHQWRQPLSTITTAASGLKMHKELEILTEDIFVESIDAITRNSKHLSQTIDDFRDFLKIDKKRVSFNIKDNIQRNISILEGALKNQSIQLVLNCDDNCIIKNYPNELTQAFLNIINNAKDAFIDKNVDLTKRFILINIYTKNNNLIIKIKDNAKGIDPTIIDKIFEPYFTTKHKDVGTGLGLYMTHQLIEISMNGRIEVCNESFNYKDINMYGACFKLTLPLD</sequence>
<evidence type="ECO:0000313" key="7">
    <source>
        <dbReference type="Proteomes" id="UP000224740"/>
    </source>
</evidence>
<dbReference type="Gene3D" id="3.30.450.20">
    <property type="entry name" value="PAS domain"/>
    <property type="match status" value="2"/>
</dbReference>
<keyword evidence="3" id="KW-0597">Phosphoprotein</keyword>
<dbReference type="SMART" id="SM00388">
    <property type="entry name" value="HisKA"/>
    <property type="match status" value="1"/>
</dbReference>
<comment type="catalytic activity">
    <reaction evidence="1">
        <text>ATP + protein L-histidine = ADP + protein N-phospho-L-histidine.</text>
        <dbReference type="EC" id="2.7.13.3"/>
    </reaction>
</comment>
<dbReference type="EC" id="2.7.13.3" evidence="2"/>
<organism evidence="6 7">
    <name type="scientific">Malaciobacter marinus</name>
    <dbReference type="NCBI Taxonomy" id="505249"/>
    <lineage>
        <taxon>Bacteria</taxon>
        <taxon>Pseudomonadati</taxon>
        <taxon>Campylobacterota</taxon>
        <taxon>Epsilonproteobacteria</taxon>
        <taxon>Campylobacterales</taxon>
        <taxon>Arcobacteraceae</taxon>
        <taxon>Malaciobacter</taxon>
    </lineage>
</organism>
<dbReference type="Pfam" id="PF00512">
    <property type="entry name" value="HisKA"/>
    <property type="match status" value="1"/>
</dbReference>
<dbReference type="InterPro" id="IPR005467">
    <property type="entry name" value="His_kinase_dom"/>
</dbReference>
<keyword evidence="7" id="KW-1185">Reference proteome</keyword>
<evidence type="ECO:0000313" key="6">
    <source>
        <dbReference type="EMBL" id="PHO15224.1"/>
    </source>
</evidence>
<dbReference type="SUPFAM" id="SSF55874">
    <property type="entry name" value="ATPase domain of HSP90 chaperone/DNA topoisomerase II/histidine kinase"/>
    <property type="match status" value="1"/>
</dbReference>
<feature type="domain" description="Histidine kinase" evidence="4">
    <location>
        <begin position="276"/>
        <end position="500"/>
    </location>
</feature>
<evidence type="ECO:0000259" key="5">
    <source>
        <dbReference type="PROSITE" id="PS50112"/>
    </source>
</evidence>
<proteinExistence type="predicted"/>
<keyword evidence="6" id="KW-0808">Transferase</keyword>
<dbReference type="InterPro" id="IPR004358">
    <property type="entry name" value="Sig_transdc_His_kin-like_C"/>
</dbReference>
<dbReference type="PROSITE" id="PS50112">
    <property type="entry name" value="PAS"/>
    <property type="match status" value="1"/>
</dbReference>
<dbReference type="InterPro" id="IPR003594">
    <property type="entry name" value="HATPase_dom"/>
</dbReference>
<dbReference type="Pfam" id="PF02518">
    <property type="entry name" value="HATPase_c"/>
    <property type="match status" value="1"/>
</dbReference>
<reference evidence="7" key="1">
    <citation type="submission" date="2017-09" db="EMBL/GenBank/DDBJ databases">
        <title>Arcobacter canalis sp. nov., a new species isolated from a water canal contaminated with urban sewage.</title>
        <authorList>
            <person name="Perez-Cataluna A."/>
            <person name="Salas-Masso N."/>
            <person name="Figueras M.J."/>
        </authorList>
    </citation>
    <scope>NUCLEOTIDE SEQUENCE [LARGE SCALE GENOMIC DNA]</scope>
    <source>
        <strain evidence="7">CECT 7727</strain>
    </source>
</reference>
<dbReference type="PROSITE" id="PS50109">
    <property type="entry name" value="HIS_KIN"/>
    <property type="match status" value="1"/>
</dbReference>
<dbReference type="Pfam" id="PF13426">
    <property type="entry name" value="PAS_9"/>
    <property type="match status" value="2"/>
</dbReference>
<dbReference type="Proteomes" id="UP000224740">
    <property type="component" value="Unassembled WGS sequence"/>
</dbReference>
<name>A0ABX4LXA3_9BACT</name>
<dbReference type="Gene3D" id="3.30.565.10">
    <property type="entry name" value="Histidine kinase-like ATPase, C-terminal domain"/>
    <property type="match status" value="1"/>
</dbReference>
<dbReference type="RefSeq" id="WP_099311200.1">
    <property type="nucleotide sequence ID" value="NZ_CP032101.1"/>
</dbReference>
<evidence type="ECO:0000256" key="1">
    <source>
        <dbReference type="ARBA" id="ARBA00000085"/>
    </source>
</evidence>
<evidence type="ECO:0000259" key="4">
    <source>
        <dbReference type="PROSITE" id="PS50109"/>
    </source>
</evidence>
<dbReference type="GO" id="GO:0016301">
    <property type="term" value="F:kinase activity"/>
    <property type="evidence" value="ECO:0007669"/>
    <property type="project" value="UniProtKB-KW"/>
</dbReference>
<comment type="caution">
    <text evidence="6">The sequence shown here is derived from an EMBL/GenBank/DDBJ whole genome shotgun (WGS) entry which is preliminary data.</text>
</comment>
<dbReference type="PANTHER" id="PTHR43065">
    <property type="entry name" value="SENSOR HISTIDINE KINASE"/>
    <property type="match status" value="1"/>
</dbReference>
<evidence type="ECO:0000256" key="2">
    <source>
        <dbReference type="ARBA" id="ARBA00012438"/>
    </source>
</evidence>
<protein>
    <recommendedName>
        <fullName evidence="2">histidine kinase</fullName>
        <ecNumber evidence="2">2.7.13.3</ecNumber>
    </recommendedName>
</protein>
<dbReference type="PRINTS" id="PR00344">
    <property type="entry name" value="BCTRLSENSOR"/>
</dbReference>
<dbReference type="SMART" id="SM00091">
    <property type="entry name" value="PAS"/>
    <property type="match status" value="2"/>
</dbReference>
<dbReference type="CDD" id="cd00082">
    <property type="entry name" value="HisKA"/>
    <property type="match status" value="1"/>
</dbReference>
<feature type="domain" description="PAS" evidence="5">
    <location>
        <begin position="6"/>
        <end position="76"/>
    </location>
</feature>
<dbReference type="SUPFAM" id="SSF47384">
    <property type="entry name" value="Homodimeric domain of signal transducing histidine kinase"/>
    <property type="match status" value="1"/>
</dbReference>
<dbReference type="Gene3D" id="1.10.287.130">
    <property type="match status" value="1"/>
</dbReference>